<dbReference type="EMBL" id="JAMFLZ010000001">
    <property type="protein sequence ID" value="MCL6293408.1"/>
    <property type="molecule type" value="Genomic_DNA"/>
</dbReference>
<reference evidence="2" key="1">
    <citation type="submission" date="2022-05" db="EMBL/GenBank/DDBJ databases">
        <authorList>
            <person name="Park J.-S."/>
        </authorList>
    </citation>
    <scope>NUCLEOTIDE SEQUENCE</scope>
    <source>
        <strain evidence="2">2012CJ34-3</strain>
    </source>
</reference>
<gene>
    <name evidence="2" type="ORF">M3P09_00235</name>
</gene>
<protein>
    <submittedName>
        <fullName evidence="2">Glycosyltransferase</fullName>
    </submittedName>
</protein>
<feature type="domain" description="Glycosyltransferase 2-like" evidence="1">
    <location>
        <begin position="1"/>
        <end position="119"/>
    </location>
</feature>
<dbReference type="Gene3D" id="3.90.550.10">
    <property type="entry name" value="Spore Coat Polysaccharide Biosynthesis Protein SpsA, Chain A"/>
    <property type="match status" value="1"/>
</dbReference>
<name>A0ABT0QAA9_9FLAO</name>
<dbReference type="Proteomes" id="UP001165381">
    <property type="component" value="Unassembled WGS sequence"/>
</dbReference>
<dbReference type="CDD" id="cd00761">
    <property type="entry name" value="Glyco_tranf_GTA_type"/>
    <property type="match status" value="1"/>
</dbReference>
<proteinExistence type="predicted"/>
<sequence>MYNSEAFVSEAITTVLNQTHKNWELILIDDYSNDKTLEMAQSFTEENSNIKLLKNNTNLGTAISRNKGVEAAQGDYIAFLDADDLWKPEKLEKQLAFMQAENCYVCYSSYNQINEAGKPLNIQIEALPVLSYKKLLKSNYIGNLTGIYNAKVLGKVTSPNLRKRQDWLLWLAAIKKSGKEAKGIKESLAFYRVRQDSMSSNKLNLIKYNYWVYKKGLSFSTVKAVYYLIIFLIEHFFVKSKQSVSINN</sequence>
<evidence type="ECO:0000313" key="2">
    <source>
        <dbReference type="EMBL" id="MCL6293408.1"/>
    </source>
</evidence>
<accession>A0ABT0QAA9</accession>
<dbReference type="SUPFAM" id="SSF53448">
    <property type="entry name" value="Nucleotide-diphospho-sugar transferases"/>
    <property type="match status" value="1"/>
</dbReference>
<dbReference type="PANTHER" id="PTHR43685:SF2">
    <property type="entry name" value="GLYCOSYLTRANSFERASE 2-LIKE DOMAIN-CONTAINING PROTEIN"/>
    <property type="match status" value="1"/>
</dbReference>
<dbReference type="PANTHER" id="PTHR43685">
    <property type="entry name" value="GLYCOSYLTRANSFERASE"/>
    <property type="match status" value="1"/>
</dbReference>
<dbReference type="InterPro" id="IPR001173">
    <property type="entry name" value="Glyco_trans_2-like"/>
</dbReference>
<organism evidence="2 3">
    <name type="scientific">Jejuia spongiicola</name>
    <dbReference type="NCBI Taxonomy" id="2942207"/>
    <lineage>
        <taxon>Bacteria</taxon>
        <taxon>Pseudomonadati</taxon>
        <taxon>Bacteroidota</taxon>
        <taxon>Flavobacteriia</taxon>
        <taxon>Flavobacteriales</taxon>
        <taxon>Flavobacteriaceae</taxon>
        <taxon>Jejuia</taxon>
    </lineage>
</organism>
<dbReference type="InterPro" id="IPR050834">
    <property type="entry name" value="Glycosyltransf_2"/>
</dbReference>
<comment type="caution">
    <text evidence="2">The sequence shown here is derived from an EMBL/GenBank/DDBJ whole genome shotgun (WGS) entry which is preliminary data.</text>
</comment>
<dbReference type="Pfam" id="PF00535">
    <property type="entry name" value="Glycos_transf_2"/>
    <property type="match status" value="1"/>
</dbReference>
<keyword evidence="3" id="KW-1185">Reference proteome</keyword>
<evidence type="ECO:0000259" key="1">
    <source>
        <dbReference type="Pfam" id="PF00535"/>
    </source>
</evidence>
<dbReference type="InterPro" id="IPR029044">
    <property type="entry name" value="Nucleotide-diphossugar_trans"/>
</dbReference>
<evidence type="ECO:0000313" key="3">
    <source>
        <dbReference type="Proteomes" id="UP001165381"/>
    </source>
</evidence>